<feature type="transmembrane region" description="Helical" evidence="1">
    <location>
        <begin position="54"/>
        <end position="71"/>
    </location>
</feature>
<feature type="transmembrane region" description="Helical" evidence="1">
    <location>
        <begin position="169"/>
        <end position="191"/>
    </location>
</feature>
<dbReference type="Pfam" id="PF12730">
    <property type="entry name" value="ABC2_membrane_4"/>
    <property type="match status" value="1"/>
</dbReference>
<comment type="caution">
    <text evidence="2">The sequence shown here is derived from an EMBL/GenBank/DDBJ whole genome shotgun (WGS) entry which is preliminary data.</text>
</comment>
<dbReference type="Proteomes" id="UP000321794">
    <property type="component" value="Unassembled WGS sequence"/>
</dbReference>
<keyword evidence="1" id="KW-0812">Transmembrane</keyword>
<keyword evidence="1" id="KW-1133">Transmembrane helix</keyword>
<organism evidence="2 3">
    <name type="scientific">Levilactobacillus zymae</name>
    <dbReference type="NCBI Taxonomy" id="267363"/>
    <lineage>
        <taxon>Bacteria</taxon>
        <taxon>Bacillati</taxon>
        <taxon>Bacillota</taxon>
        <taxon>Bacilli</taxon>
        <taxon>Lactobacillales</taxon>
        <taxon>Lactobacillaceae</taxon>
        <taxon>Levilactobacillus</taxon>
    </lineage>
</organism>
<gene>
    <name evidence="2" type="ORF">LZY01_00220</name>
</gene>
<feature type="transmembrane region" description="Helical" evidence="1">
    <location>
        <begin position="91"/>
        <end position="120"/>
    </location>
</feature>
<protein>
    <recommendedName>
        <fullName evidence="4">ABC transporter permease subunit</fullName>
    </recommendedName>
</protein>
<feature type="transmembrane region" description="Helical" evidence="1">
    <location>
        <begin position="140"/>
        <end position="162"/>
    </location>
</feature>
<name>A0ABQ0WTF1_9LACO</name>
<dbReference type="EMBL" id="BJZK01000001">
    <property type="protein sequence ID" value="GEO70854.1"/>
    <property type="molecule type" value="Genomic_DNA"/>
</dbReference>
<evidence type="ECO:0000313" key="2">
    <source>
        <dbReference type="EMBL" id="GEO70854.1"/>
    </source>
</evidence>
<accession>A0ABQ0WTF1</accession>
<evidence type="ECO:0000256" key="1">
    <source>
        <dbReference type="SAM" id="Phobius"/>
    </source>
</evidence>
<feature type="transmembrane region" description="Helical" evidence="1">
    <location>
        <begin position="16"/>
        <end position="34"/>
    </location>
</feature>
<keyword evidence="1" id="KW-0472">Membrane</keyword>
<dbReference type="PANTHER" id="PTHR37305">
    <property type="entry name" value="INTEGRAL MEMBRANE PROTEIN-RELATED"/>
    <property type="match status" value="1"/>
</dbReference>
<sequence>MRLSLRQEFYKLRHRKIIWLAPIILLVLMVMTGYTIGYNETKLSMATSYDAPDWLMLILVVVGATTFSMEFQNHAILTLLYKAPAKRDVYLAKYIVILGYNVFLHGVAILWTMLLCQTPLNRPVAWSTVYLYHQPLWENLLKTMAVDVVTTTLIISLIFLLSCLINNNAIVISVSLLVVFMGQFVSSNLLMANQGVWLLRWNPFNMTNLTREYYNYTTYYATSHLQNSQLLLGTLLYTGLFVVSGYLIFRKKRF</sequence>
<reference evidence="2 3" key="1">
    <citation type="submission" date="2019-07" db="EMBL/GenBank/DDBJ databases">
        <title>Whole genome shotgun sequence of Lactobacillus zymae NBRC 107157.</title>
        <authorList>
            <person name="Hosoyama A."/>
            <person name="Uohara A."/>
            <person name="Ohji S."/>
            <person name="Ichikawa N."/>
        </authorList>
    </citation>
    <scope>NUCLEOTIDE SEQUENCE [LARGE SCALE GENOMIC DNA]</scope>
    <source>
        <strain evidence="2 3">NBRC 107157</strain>
    </source>
</reference>
<dbReference type="PANTHER" id="PTHR37305:SF1">
    <property type="entry name" value="MEMBRANE PROTEIN"/>
    <property type="match status" value="1"/>
</dbReference>
<dbReference type="RefSeq" id="WP_057730999.1">
    <property type="nucleotide sequence ID" value="NZ_BJZK01000001.1"/>
</dbReference>
<feature type="transmembrane region" description="Helical" evidence="1">
    <location>
        <begin position="230"/>
        <end position="249"/>
    </location>
</feature>
<keyword evidence="3" id="KW-1185">Reference proteome</keyword>
<proteinExistence type="predicted"/>
<evidence type="ECO:0008006" key="4">
    <source>
        <dbReference type="Google" id="ProtNLM"/>
    </source>
</evidence>
<evidence type="ECO:0000313" key="3">
    <source>
        <dbReference type="Proteomes" id="UP000321794"/>
    </source>
</evidence>